<dbReference type="InterPro" id="IPR033881">
    <property type="entry name" value="vWA_BatA_type"/>
</dbReference>
<dbReference type="PROSITE" id="PS50234">
    <property type="entry name" value="VWFA"/>
    <property type="match status" value="1"/>
</dbReference>
<evidence type="ECO:0000313" key="5">
    <source>
        <dbReference type="Proteomes" id="UP000255505"/>
    </source>
</evidence>
<dbReference type="InterPro" id="IPR025489">
    <property type="entry name" value="DUF4381"/>
</dbReference>
<evidence type="ECO:0000256" key="1">
    <source>
        <dbReference type="SAM" id="MobiDB-lite"/>
    </source>
</evidence>
<dbReference type="PANTHER" id="PTHR22550">
    <property type="entry name" value="SPORE GERMINATION PROTEIN"/>
    <property type="match status" value="1"/>
</dbReference>
<dbReference type="PANTHER" id="PTHR22550:SF18">
    <property type="entry name" value="VWFA DOMAIN-CONTAINING PROTEIN"/>
    <property type="match status" value="1"/>
</dbReference>
<name>A0A375IFH8_9BURK</name>
<dbReference type="InterPro" id="IPR002035">
    <property type="entry name" value="VWF_A"/>
</dbReference>
<reference evidence="4 5" key="1">
    <citation type="submission" date="2018-01" db="EMBL/GenBank/DDBJ databases">
        <authorList>
            <person name="Gaut B.S."/>
            <person name="Morton B.R."/>
            <person name="Clegg M.T."/>
            <person name="Duvall M.R."/>
        </authorList>
    </citation>
    <scope>NUCLEOTIDE SEQUENCE [LARGE SCALE GENOMIC DNA]</scope>
    <source>
        <strain evidence="4">Cupriavidus taiwanensis LMG 19425</strain>
    </source>
</reference>
<dbReference type="InterPro" id="IPR050768">
    <property type="entry name" value="UPF0353/GerABKA_families"/>
</dbReference>
<dbReference type="CDD" id="cd01467">
    <property type="entry name" value="vWA_BatA_type"/>
    <property type="match status" value="1"/>
</dbReference>
<feature type="domain" description="VWFA" evidence="3">
    <location>
        <begin position="262"/>
        <end position="446"/>
    </location>
</feature>
<protein>
    <recommendedName>
        <fullName evidence="3">VWFA domain-containing protein</fullName>
    </recommendedName>
</protein>
<keyword evidence="2" id="KW-1133">Transmembrane helix</keyword>
<evidence type="ECO:0000259" key="3">
    <source>
        <dbReference type="PROSITE" id="PS50234"/>
    </source>
</evidence>
<dbReference type="Proteomes" id="UP000255505">
    <property type="component" value="Chromosome I"/>
</dbReference>
<proteinExistence type="predicted"/>
<organism evidence="4 5">
    <name type="scientific">Cupriavidus taiwanensis</name>
    <dbReference type="NCBI Taxonomy" id="164546"/>
    <lineage>
        <taxon>Bacteria</taxon>
        <taxon>Pseudomonadati</taxon>
        <taxon>Pseudomonadota</taxon>
        <taxon>Betaproteobacteria</taxon>
        <taxon>Burkholderiales</taxon>
        <taxon>Burkholderiaceae</taxon>
        <taxon>Cupriavidus</taxon>
    </lineage>
</organism>
<feature type="transmembrane region" description="Helical" evidence="2">
    <location>
        <begin position="31"/>
        <end position="52"/>
    </location>
</feature>
<feature type="transmembrane region" description="Helical" evidence="2">
    <location>
        <begin position="202"/>
        <end position="222"/>
    </location>
</feature>
<keyword evidence="2" id="KW-0472">Membrane</keyword>
<dbReference type="Gene3D" id="3.40.50.410">
    <property type="entry name" value="von Willebrand factor, type A domain"/>
    <property type="match status" value="1"/>
</dbReference>
<evidence type="ECO:0000256" key="2">
    <source>
        <dbReference type="SAM" id="Phobius"/>
    </source>
</evidence>
<feature type="transmembrane region" description="Helical" evidence="2">
    <location>
        <begin position="173"/>
        <end position="190"/>
    </location>
</feature>
<accession>A0A375IFH8</accession>
<feature type="transmembrane region" description="Helical" evidence="2">
    <location>
        <begin position="465"/>
        <end position="490"/>
    </location>
</feature>
<dbReference type="SUPFAM" id="SSF53300">
    <property type="entry name" value="vWA-like"/>
    <property type="match status" value="1"/>
</dbReference>
<dbReference type="Pfam" id="PF00092">
    <property type="entry name" value="VWA"/>
    <property type="match status" value="1"/>
</dbReference>
<sequence length="525" mass="57413">MSLTHSAAPATLATLADLAVPAPPSWMPQTIGWPIAGGVLLLALAWAGWRAWRRYRANRYRREALAELAALPRDPDPAQRAAALRAMAALLKRTALAAWPRAQWRAWPAAAGPNSCGRMRDGRRMSRRSWPRWCTTPSTAATPRWRNGPIPRCAPWPRRAGAGSRSTMYQFEYPWLFALLPLPVLLWWWLPPYREESPSVRLPFFGEVASAAGLTPAAGAVVPRRNRLQWVLAPLAWALVVTALARPQYLEAPVQKVQPARDLLLALDLSQSMDTRDFRDPSGALIPRVQAVRQVVSNFVARRPGDRIGLVVFGDAPYPLAPFTLDHQLVQTLLADLLPGMAGPSTALGDAIGLGIKMFAHSEAPQRVMIVLTDGNDTASRMPPERAGGIARERKVVVHAIGIGDPNAAGEDKVDLEVLQRLAAQTGGRYFFGADQAGLEAIYATLDRITPQQQKTLSWRPRRELFMWPLGAALALVLAYQLVMFGYSAWAARPRPPRASVAEATEGPERAERPGAMADAAGSGR</sequence>
<dbReference type="EMBL" id="LT991976">
    <property type="protein sequence ID" value="SPK72319.1"/>
    <property type="molecule type" value="Genomic_DNA"/>
</dbReference>
<dbReference type="InterPro" id="IPR036465">
    <property type="entry name" value="vWFA_dom_sf"/>
</dbReference>
<gene>
    <name evidence="4" type="ORF">CT19425_70019</name>
</gene>
<keyword evidence="2" id="KW-0812">Transmembrane</keyword>
<evidence type="ECO:0000313" key="4">
    <source>
        <dbReference type="EMBL" id="SPK72319.1"/>
    </source>
</evidence>
<dbReference type="SMART" id="SM00327">
    <property type="entry name" value="VWA"/>
    <property type="match status" value="1"/>
</dbReference>
<feature type="region of interest" description="Disordered" evidence="1">
    <location>
        <begin position="495"/>
        <end position="525"/>
    </location>
</feature>
<dbReference type="Pfam" id="PF14316">
    <property type="entry name" value="DUF4381"/>
    <property type="match status" value="1"/>
</dbReference>
<dbReference type="AlphaFoldDB" id="A0A375IFH8"/>